<dbReference type="InterPro" id="IPR045058">
    <property type="entry name" value="GIMA/IAN/Toc"/>
</dbReference>
<feature type="coiled-coil region" evidence="4">
    <location>
        <begin position="195"/>
        <end position="241"/>
    </location>
</feature>
<comment type="similarity">
    <text evidence="1">Belongs to the TRAFAC class TrmE-Era-EngA-EngB-Septin-like GTPase superfamily. AIG1/Toc34/Toc159-like paraseptin GTPase family. IAN subfamily.</text>
</comment>
<dbReference type="STRING" id="56723.ENSLBEP00000037823"/>
<name>A0A3Q3H2H5_9LABR</name>
<dbReference type="GeneTree" id="ENSGT01120000271858"/>
<dbReference type="FunFam" id="3.40.50.300:FF:000366">
    <property type="entry name" value="GTPase, IMAP family member 2"/>
    <property type="match status" value="1"/>
</dbReference>
<dbReference type="PROSITE" id="PS51720">
    <property type="entry name" value="G_AIG1"/>
    <property type="match status" value="1"/>
</dbReference>
<proteinExistence type="inferred from homology"/>
<dbReference type="AlphaFoldDB" id="A0A3Q3H2H5"/>
<dbReference type="Proteomes" id="UP000261660">
    <property type="component" value="Unplaced"/>
</dbReference>
<reference evidence="6" key="2">
    <citation type="submission" date="2025-09" db="UniProtKB">
        <authorList>
            <consortium name="Ensembl"/>
        </authorList>
    </citation>
    <scope>IDENTIFICATION</scope>
</reference>
<dbReference type="Ensembl" id="ENSLBET00000039385.1">
    <property type="protein sequence ID" value="ENSLBEP00000037823.1"/>
    <property type="gene ID" value="ENSLBEG00000028229.1"/>
</dbReference>
<feature type="domain" description="AIG1-type G" evidence="5">
    <location>
        <begin position="4"/>
        <end position="202"/>
    </location>
</feature>
<keyword evidence="2" id="KW-0547">Nucleotide-binding</keyword>
<dbReference type="GO" id="GO:0005525">
    <property type="term" value="F:GTP binding"/>
    <property type="evidence" value="ECO:0007669"/>
    <property type="project" value="UniProtKB-KW"/>
</dbReference>
<keyword evidence="3" id="KW-0342">GTP-binding</keyword>
<protein>
    <recommendedName>
        <fullName evidence="5">AIG1-type G domain-containing protein</fullName>
    </recommendedName>
</protein>
<dbReference type="Gene3D" id="3.40.50.300">
    <property type="entry name" value="P-loop containing nucleotide triphosphate hydrolases"/>
    <property type="match status" value="1"/>
</dbReference>
<evidence type="ECO:0000256" key="3">
    <source>
        <dbReference type="ARBA" id="ARBA00023134"/>
    </source>
</evidence>
<sequence>AESSDEWRIVLIGKTGAGKSSAGNVILGRNAFDSEFSATSVTSICKKERAVVEGRQVAVIDTPGLFDTTLSQEEVMKKVTKCINMSAPGPHAFLVIVQLGRFTKEERETVKMIQSTFGKDAADYTMILFTYGDKLKKKTIEEFIEESKDLQDIIKKCNDRYHVFNNEKDDPSQVSQLLDKIHEMILANGGSNYTTEMYRKAEEELEKEKQRLLKESEPQMNKELEELRAKYSGEMLELQKEIMMLKFQAEARHQAEQRAPFNMSLPVMPCVIS</sequence>
<dbReference type="Pfam" id="PF04548">
    <property type="entry name" value="AIG1"/>
    <property type="match status" value="1"/>
</dbReference>
<dbReference type="PANTHER" id="PTHR10903">
    <property type="entry name" value="GTPASE, IMAP FAMILY MEMBER-RELATED"/>
    <property type="match status" value="1"/>
</dbReference>
<evidence type="ECO:0000256" key="4">
    <source>
        <dbReference type="SAM" id="Coils"/>
    </source>
</evidence>
<reference evidence="6" key="1">
    <citation type="submission" date="2025-08" db="UniProtKB">
        <authorList>
            <consortium name="Ensembl"/>
        </authorList>
    </citation>
    <scope>IDENTIFICATION</scope>
</reference>
<evidence type="ECO:0000256" key="1">
    <source>
        <dbReference type="ARBA" id="ARBA00008535"/>
    </source>
</evidence>
<keyword evidence="4" id="KW-0175">Coiled coil</keyword>
<evidence type="ECO:0000259" key="5">
    <source>
        <dbReference type="PROSITE" id="PS51720"/>
    </source>
</evidence>
<evidence type="ECO:0000313" key="6">
    <source>
        <dbReference type="Ensembl" id="ENSLBEP00000037823.1"/>
    </source>
</evidence>
<dbReference type="CDD" id="cd01852">
    <property type="entry name" value="AIG1"/>
    <property type="match status" value="1"/>
</dbReference>
<dbReference type="InterPro" id="IPR006703">
    <property type="entry name" value="G_AIG1"/>
</dbReference>
<dbReference type="PANTHER" id="PTHR10903:SF112">
    <property type="entry name" value="SI:CH211-113E8.5"/>
    <property type="match status" value="1"/>
</dbReference>
<dbReference type="InterPro" id="IPR027417">
    <property type="entry name" value="P-loop_NTPase"/>
</dbReference>
<evidence type="ECO:0000313" key="7">
    <source>
        <dbReference type="Proteomes" id="UP000261660"/>
    </source>
</evidence>
<dbReference type="InParanoid" id="A0A3Q3H2H5"/>
<accession>A0A3Q3H2H5</accession>
<keyword evidence="7" id="KW-1185">Reference proteome</keyword>
<evidence type="ECO:0000256" key="2">
    <source>
        <dbReference type="ARBA" id="ARBA00022741"/>
    </source>
</evidence>
<organism evidence="6 7">
    <name type="scientific">Labrus bergylta</name>
    <name type="common">ballan wrasse</name>
    <dbReference type="NCBI Taxonomy" id="56723"/>
    <lineage>
        <taxon>Eukaryota</taxon>
        <taxon>Metazoa</taxon>
        <taxon>Chordata</taxon>
        <taxon>Craniata</taxon>
        <taxon>Vertebrata</taxon>
        <taxon>Euteleostomi</taxon>
        <taxon>Actinopterygii</taxon>
        <taxon>Neopterygii</taxon>
        <taxon>Teleostei</taxon>
        <taxon>Neoteleostei</taxon>
        <taxon>Acanthomorphata</taxon>
        <taxon>Eupercaria</taxon>
        <taxon>Labriformes</taxon>
        <taxon>Labridae</taxon>
        <taxon>Labrus</taxon>
    </lineage>
</organism>
<dbReference type="SUPFAM" id="SSF52540">
    <property type="entry name" value="P-loop containing nucleoside triphosphate hydrolases"/>
    <property type="match status" value="1"/>
</dbReference>